<feature type="region of interest" description="Disordered" evidence="1">
    <location>
        <begin position="501"/>
        <end position="589"/>
    </location>
</feature>
<name>A0ABR0KM67_9EURO</name>
<proteinExistence type="predicted"/>
<feature type="compositionally biased region" description="Low complexity" evidence="1">
    <location>
        <begin position="10"/>
        <end position="20"/>
    </location>
</feature>
<feature type="compositionally biased region" description="Polar residues" evidence="1">
    <location>
        <begin position="314"/>
        <end position="327"/>
    </location>
</feature>
<feature type="region of interest" description="Disordered" evidence="1">
    <location>
        <begin position="423"/>
        <end position="455"/>
    </location>
</feature>
<sequence>MAKRSHQHSNSHSTQTSDQQMQGALPPRMSSLPRSFAAPQQAPPPIPLSQMTMEELMQILPRLDAAVIALDWMPCMQKRQQELKTWLQKGSQTPGSESSPCYLDKDLRRVIDESKDVAKTYHELFDVAKSLQNEDLQKKANELDEAHALRSEATIALARHVSMHNDKCEQYERHVEEIRDKAAQSVDILSHFIHKNLDEAMQNAPQDQIEEVLQALFEMKSDMNYSSSHVGSDLYQDLQRALAKSNNERDGLRDMCSQQMATIREQSRDLDRYIARMAKVISLVQEKERQNQSLREELAAANQQYRAKEEAAGTETQNHSEQKSSSVGEVESDALQRSLVSEVWKRDAEITNLRRKLEKAYTRETELQTQIRRLVQSPQGDHSDKQPSRLKRLLTGHQKSSPSIPTLNSMQNLSHSVFTPFQKEKPQVQRSPSPNKSGKPSPMLGAFCEPGSNLDHLELPAAHHSEDTSPNMPPRMREAVRYPQDEIDSAVTHRFYQMPANVRSAASTPRPNTPKSSSTSSNDEISDYRRGRPRFNSDPGVQDFGSNDRFVQDRKPLLDHNRVLSGITEVTEDGGSYKRKSSSPDSTDKKMYLDSMHAVKALGGLQIG</sequence>
<feature type="region of interest" description="Disordered" evidence="1">
    <location>
        <begin position="1"/>
        <end position="47"/>
    </location>
</feature>
<feature type="compositionally biased region" description="Low complexity" evidence="1">
    <location>
        <begin position="507"/>
        <end position="521"/>
    </location>
</feature>
<accession>A0ABR0KM67</accession>
<dbReference type="Proteomes" id="UP001345013">
    <property type="component" value="Unassembled WGS sequence"/>
</dbReference>
<feature type="compositionally biased region" description="Basic and acidic residues" evidence="1">
    <location>
        <begin position="550"/>
        <end position="562"/>
    </location>
</feature>
<gene>
    <name evidence="2" type="ORF">LTR24_001600</name>
</gene>
<feature type="compositionally biased region" description="Low complexity" evidence="1">
    <location>
        <begin position="431"/>
        <end position="442"/>
    </location>
</feature>
<reference evidence="2 3" key="1">
    <citation type="submission" date="2023-08" db="EMBL/GenBank/DDBJ databases">
        <title>Black Yeasts Isolated from many extreme environments.</title>
        <authorList>
            <person name="Coleine C."/>
            <person name="Stajich J.E."/>
            <person name="Selbmann L."/>
        </authorList>
    </citation>
    <scope>NUCLEOTIDE SEQUENCE [LARGE SCALE GENOMIC DNA]</scope>
    <source>
        <strain evidence="2 3">CCFEE 5885</strain>
    </source>
</reference>
<protein>
    <submittedName>
        <fullName evidence="2">Uncharacterized protein</fullName>
    </submittedName>
</protein>
<evidence type="ECO:0000256" key="1">
    <source>
        <dbReference type="SAM" id="MobiDB-lite"/>
    </source>
</evidence>
<dbReference type="EMBL" id="JAVRRG010000012">
    <property type="protein sequence ID" value="KAK5098972.1"/>
    <property type="molecule type" value="Genomic_DNA"/>
</dbReference>
<feature type="region of interest" description="Disordered" evidence="1">
    <location>
        <begin position="301"/>
        <end position="332"/>
    </location>
</feature>
<organism evidence="2 3">
    <name type="scientific">Lithohypha guttulata</name>
    <dbReference type="NCBI Taxonomy" id="1690604"/>
    <lineage>
        <taxon>Eukaryota</taxon>
        <taxon>Fungi</taxon>
        <taxon>Dikarya</taxon>
        <taxon>Ascomycota</taxon>
        <taxon>Pezizomycotina</taxon>
        <taxon>Eurotiomycetes</taxon>
        <taxon>Chaetothyriomycetidae</taxon>
        <taxon>Chaetothyriales</taxon>
        <taxon>Trichomeriaceae</taxon>
        <taxon>Lithohypha</taxon>
    </lineage>
</organism>
<evidence type="ECO:0000313" key="2">
    <source>
        <dbReference type="EMBL" id="KAK5098972.1"/>
    </source>
</evidence>
<keyword evidence="3" id="KW-1185">Reference proteome</keyword>
<comment type="caution">
    <text evidence="2">The sequence shown here is derived from an EMBL/GenBank/DDBJ whole genome shotgun (WGS) entry which is preliminary data.</text>
</comment>
<feature type="compositionally biased region" description="Polar residues" evidence="1">
    <location>
        <begin position="370"/>
        <end position="380"/>
    </location>
</feature>
<evidence type="ECO:0000313" key="3">
    <source>
        <dbReference type="Proteomes" id="UP001345013"/>
    </source>
</evidence>
<feature type="region of interest" description="Disordered" evidence="1">
    <location>
        <begin position="370"/>
        <end position="389"/>
    </location>
</feature>